<accession>A0A9N8HVW9</accession>
<gene>
    <name evidence="2" type="ORF">SEMRO_1559_G282510.1</name>
</gene>
<dbReference type="EMBL" id="CAICTM010001557">
    <property type="protein sequence ID" value="CAB9524623.1"/>
    <property type="molecule type" value="Genomic_DNA"/>
</dbReference>
<reference evidence="2" key="1">
    <citation type="submission" date="2020-06" db="EMBL/GenBank/DDBJ databases">
        <authorList>
            <consortium name="Plant Systems Biology data submission"/>
        </authorList>
    </citation>
    <scope>NUCLEOTIDE SEQUENCE</scope>
    <source>
        <strain evidence="2">D6</strain>
    </source>
</reference>
<evidence type="ECO:0000313" key="2">
    <source>
        <dbReference type="EMBL" id="CAB9524623.1"/>
    </source>
</evidence>
<evidence type="ECO:0000256" key="1">
    <source>
        <dbReference type="SAM" id="MobiDB-lite"/>
    </source>
</evidence>
<dbReference type="Proteomes" id="UP001153069">
    <property type="component" value="Unassembled WGS sequence"/>
</dbReference>
<proteinExistence type="predicted"/>
<name>A0A9N8HVW9_9STRA</name>
<organism evidence="2 3">
    <name type="scientific">Seminavis robusta</name>
    <dbReference type="NCBI Taxonomy" id="568900"/>
    <lineage>
        <taxon>Eukaryota</taxon>
        <taxon>Sar</taxon>
        <taxon>Stramenopiles</taxon>
        <taxon>Ochrophyta</taxon>
        <taxon>Bacillariophyta</taxon>
        <taxon>Bacillariophyceae</taxon>
        <taxon>Bacillariophycidae</taxon>
        <taxon>Naviculales</taxon>
        <taxon>Naviculaceae</taxon>
        <taxon>Seminavis</taxon>
    </lineage>
</organism>
<protein>
    <submittedName>
        <fullName evidence="2">Uncharacterized protein</fullName>
    </submittedName>
</protein>
<feature type="compositionally biased region" description="Polar residues" evidence="1">
    <location>
        <begin position="197"/>
        <end position="206"/>
    </location>
</feature>
<feature type="region of interest" description="Disordered" evidence="1">
    <location>
        <begin position="107"/>
        <end position="212"/>
    </location>
</feature>
<sequence length="212" mass="23562">MTSLCNEEVKIAFFSKATAKATAVSTDTLSEIAQGVKCGLRRCQDRQADVDMFVCVQGNKYIPNNLPICLEDVNATMEQTANGNLTLKTLTGGHFLHVIFTGGGSQFRLVDRQPPRAQQPAPPRPPPRPQQPPRRNNMAPPQRRRTPMENAKVRNRSSSDSSSEEEIVPAPRRQRTVARAQQKQQQLDDSDDSSSAEEYQNFSQLTGRAKRG</sequence>
<feature type="compositionally biased region" description="Low complexity" evidence="1">
    <location>
        <begin position="177"/>
        <end position="187"/>
    </location>
</feature>
<feature type="compositionally biased region" description="Pro residues" evidence="1">
    <location>
        <begin position="120"/>
        <end position="132"/>
    </location>
</feature>
<dbReference type="AlphaFoldDB" id="A0A9N8HVW9"/>
<comment type="caution">
    <text evidence="2">The sequence shown here is derived from an EMBL/GenBank/DDBJ whole genome shotgun (WGS) entry which is preliminary data.</text>
</comment>
<evidence type="ECO:0000313" key="3">
    <source>
        <dbReference type="Proteomes" id="UP001153069"/>
    </source>
</evidence>
<keyword evidence="3" id="KW-1185">Reference proteome</keyword>